<evidence type="ECO:0000259" key="1">
    <source>
        <dbReference type="Pfam" id="PF03184"/>
    </source>
</evidence>
<comment type="caution">
    <text evidence="2">The sequence shown here is derived from an EMBL/GenBank/DDBJ whole genome shotgun (WGS) entry which is preliminary data.</text>
</comment>
<dbReference type="Proteomes" id="UP000433483">
    <property type="component" value="Unassembled WGS sequence"/>
</dbReference>
<dbReference type="InterPro" id="IPR050863">
    <property type="entry name" value="CenT-Element_Derived"/>
</dbReference>
<evidence type="ECO:0000313" key="2">
    <source>
        <dbReference type="EMBL" id="KAE9216852.1"/>
    </source>
</evidence>
<evidence type="ECO:0000313" key="3">
    <source>
        <dbReference type="Proteomes" id="UP000433483"/>
    </source>
</evidence>
<dbReference type="InterPro" id="IPR004875">
    <property type="entry name" value="DDE_SF_endonuclease_dom"/>
</dbReference>
<dbReference type="EMBL" id="QXGB01000389">
    <property type="protein sequence ID" value="KAE9216852.1"/>
    <property type="molecule type" value="Genomic_DNA"/>
</dbReference>
<gene>
    <name evidence="2" type="ORF">PF005_g8877</name>
</gene>
<dbReference type="GO" id="GO:0003677">
    <property type="term" value="F:DNA binding"/>
    <property type="evidence" value="ECO:0007669"/>
    <property type="project" value="TreeGrafter"/>
</dbReference>
<feature type="domain" description="DDE-1" evidence="1">
    <location>
        <begin position="217"/>
        <end position="294"/>
    </location>
</feature>
<name>A0A6A3YF35_9STRA</name>
<dbReference type="PANTHER" id="PTHR19303:SF57">
    <property type="entry name" value="HTH CENPB-TYPE DOMAIN-CONTAINING PROTEIN"/>
    <property type="match status" value="1"/>
</dbReference>
<protein>
    <recommendedName>
        <fullName evidence="1">DDE-1 domain-containing protein</fullName>
    </recommendedName>
</protein>
<organism evidence="2 3">
    <name type="scientific">Phytophthora fragariae</name>
    <dbReference type="NCBI Taxonomy" id="53985"/>
    <lineage>
        <taxon>Eukaryota</taxon>
        <taxon>Sar</taxon>
        <taxon>Stramenopiles</taxon>
        <taxon>Oomycota</taxon>
        <taxon>Peronosporomycetes</taxon>
        <taxon>Peronosporales</taxon>
        <taxon>Peronosporaceae</taxon>
        <taxon>Phytophthora</taxon>
    </lineage>
</organism>
<accession>A0A6A3YF35</accession>
<keyword evidence="3" id="KW-1185">Reference proteome</keyword>
<dbReference type="AlphaFoldDB" id="A0A6A3YF35"/>
<dbReference type="PANTHER" id="PTHR19303">
    <property type="entry name" value="TRANSPOSON"/>
    <property type="match status" value="1"/>
</dbReference>
<dbReference type="GO" id="GO:0005634">
    <property type="term" value="C:nucleus"/>
    <property type="evidence" value="ECO:0007669"/>
    <property type="project" value="TreeGrafter"/>
</dbReference>
<proteinExistence type="predicted"/>
<sequence length="295" mass="32230">MGEDETSYIQADVDLALARVAAGEKKAAVARTSPVHLRTIFRRVKMSADCDNTGSVRPDPKPLMSAELEWDLAEWIAAKQRCGMPVGRREIIAKASAILACIARVRNAVDEDGVSTLFYTLAKLYTELKIDATRIFNMDETSFIPKTARGKVVAVRDSANVWRKETKSSFHMTVAGAVSAAGPEVPPITIVPGVRLFMKDIADLTIERAAITGPPKGFSNSKILPQWLVFFGDNIAHLPKPVVLIVDNSATHISEEAAQICVEYGIMLVDLPATATRLFQPLDVALFKPFKDGYC</sequence>
<reference evidence="2 3" key="1">
    <citation type="submission" date="2018-08" db="EMBL/GenBank/DDBJ databases">
        <title>Genomic investigation of the strawberry pathogen Phytophthora fragariae indicates pathogenicity is determined by transcriptional variation in three key races.</title>
        <authorList>
            <person name="Adams T.M."/>
            <person name="Armitage A.D."/>
            <person name="Sobczyk M.K."/>
            <person name="Bates H.J."/>
            <person name="Dunwell J.M."/>
            <person name="Nellist C.F."/>
            <person name="Harrison R.J."/>
        </authorList>
    </citation>
    <scope>NUCLEOTIDE SEQUENCE [LARGE SCALE GENOMIC DNA]</scope>
    <source>
        <strain evidence="2 3">NOV-27</strain>
    </source>
</reference>
<dbReference type="OrthoDB" id="71166at2759"/>
<dbReference type="Pfam" id="PF03184">
    <property type="entry name" value="DDE_1"/>
    <property type="match status" value="1"/>
</dbReference>